<evidence type="ECO:0000256" key="1">
    <source>
        <dbReference type="SAM" id="SignalP"/>
    </source>
</evidence>
<dbReference type="RefSeq" id="WP_183393488.1">
    <property type="nucleotide sequence ID" value="NZ_JACIDR010000001.1"/>
</dbReference>
<dbReference type="NCBIfam" id="NF038032">
    <property type="entry name" value="CehA_McbA_metalo"/>
    <property type="match status" value="1"/>
</dbReference>
<dbReference type="Proteomes" id="UP000528964">
    <property type="component" value="Unassembled WGS sequence"/>
</dbReference>
<keyword evidence="1" id="KW-0732">Signal</keyword>
<evidence type="ECO:0000313" key="3">
    <source>
        <dbReference type="Proteomes" id="UP000528964"/>
    </source>
</evidence>
<evidence type="ECO:0000313" key="2">
    <source>
        <dbReference type="EMBL" id="MBB3971625.1"/>
    </source>
</evidence>
<dbReference type="AlphaFoldDB" id="A0A7W6CZI1"/>
<reference evidence="2 3" key="1">
    <citation type="submission" date="2020-08" db="EMBL/GenBank/DDBJ databases">
        <title>Genomic Encyclopedia of Type Strains, Phase IV (KMG-IV): sequencing the most valuable type-strain genomes for metagenomic binning, comparative biology and taxonomic classification.</title>
        <authorList>
            <person name="Goeker M."/>
        </authorList>
    </citation>
    <scope>NUCLEOTIDE SEQUENCE [LARGE SCALE GENOMIC DNA]</scope>
    <source>
        <strain evidence="2 3">DSM 25481</strain>
    </source>
</reference>
<protein>
    <submittedName>
        <fullName evidence="2">Uncharacterized protein</fullName>
    </submittedName>
</protein>
<feature type="chain" id="PRO_5030869936" evidence="1">
    <location>
        <begin position="31"/>
        <end position="869"/>
    </location>
</feature>
<name>A0A7W6CZI1_9HYPH</name>
<gene>
    <name evidence="2" type="ORF">GGR24_000258</name>
</gene>
<organism evidence="2 3">
    <name type="scientific">Hansschlegelia beijingensis</name>
    <dbReference type="NCBI Taxonomy" id="1133344"/>
    <lineage>
        <taxon>Bacteria</taxon>
        <taxon>Pseudomonadati</taxon>
        <taxon>Pseudomonadota</taxon>
        <taxon>Alphaproteobacteria</taxon>
        <taxon>Hyphomicrobiales</taxon>
        <taxon>Methylopilaceae</taxon>
        <taxon>Hansschlegelia</taxon>
    </lineage>
</organism>
<dbReference type="EMBL" id="JACIDR010000001">
    <property type="protein sequence ID" value="MBB3971625.1"/>
    <property type="molecule type" value="Genomic_DNA"/>
</dbReference>
<comment type="caution">
    <text evidence="2">The sequence shown here is derived from an EMBL/GenBank/DDBJ whole genome shotgun (WGS) entry which is preliminary data.</text>
</comment>
<keyword evidence="3" id="KW-1185">Reference proteome</keyword>
<sequence>MIRRSSGMRAVASRVTCVGLVAAPLLFAPAASEIALGQPFQSASALSPLVSGIAKQPLMVQVDHLLQAMAFVGRPIADADRDALYKAGQLPDDQAVAALQQILDRYAIARVDIDPLRKVTVLPVTGSAEGLTKDGWTTFLVKISNRAGATDALDVDSPQAAMPYDFTRMQVERSVYDDQFTDVMLEHVFHTGVTWGTWGGGYPYKQPPQPEQTGVWPQHGDLSFVPTKDRWAAVSLFQGAPMQKTLSGFPLEYAILQVYSRDEGLKSMTMSFNVGSLRSSGTGSAPYAPGNPGMRGEAQFSFNVAKAVPVTLRVLDENGQPTAARFTIRDKLGRVYPYRSKRYVPDLFFQNQIYRYDGETVDLPAGEYTVETGRGPQYEKYSRTITVKADAPSTETFKYRRWVNPRALGYQSLDKHVHTAGCLHYNDPTYGIEPKDMLRYSTGEDLDVADILIWGPNWYYQKAKYFTGQPDPISTPNNVVTHNLEVSQFPSSAGGHTSGHGIRDIDYPGAKKIEDWPSYTLPVLKWMQSQGALSSYTHSGFGLDVQSADLPNYITPPMDSIGANEYIMTVAHGATDLLGVGNTNFISELNIWYHTLNAGYRAQIAGETDWPCINGENVGRGRSYAKIPNPQAAVTYQGILDSIDAGDSYVSDGRSHLMNFKVNGDLPSRKVGGEIKLPAGSTVTVTADVTALLQDEPETIEVLGSSYPMETQATVYHPMPEPRKQRISELPVTGVSWRNIPWWHIERARIGDTRNVLLEVVVNGKPAASKQIVADGEIRPVEFNIPIEQSSWIALRILGASHTNPAFVLVDKKPIRGSKASVEWMIRALQQAYEVKRNGWRPEDYDEATAAYDYAYQSFKKILHETSAP</sequence>
<proteinExistence type="predicted"/>
<feature type="signal peptide" evidence="1">
    <location>
        <begin position="1"/>
        <end position="30"/>
    </location>
</feature>
<accession>A0A7W6CZI1</accession>